<evidence type="ECO:0000313" key="4">
    <source>
        <dbReference type="Proteomes" id="UP000249254"/>
    </source>
</evidence>
<feature type="signal peptide" evidence="1">
    <location>
        <begin position="1"/>
        <end position="21"/>
    </location>
</feature>
<organism evidence="3 4">
    <name type="scientific">Phenylobacterium soli</name>
    <dbReference type="NCBI Taxonomy" id="2170551"/>
    <lineage>
        <taxon>Bacteria</taxon>
        <taxon>Pseudomonadati</taxon>
        <taxon>Pseudomonadota</taxon>
        <taxon>Alphaproteobacteria</taxon>
        <taxon>Caulobacterales</taxon>
        <taxon>Caulobacteraceae</taxon>
        <taxon>Phenylobacterium</taxon>
    </lineage>
</organism>
<dbReference type="Proteomes" id="UP000249254">
    <property type="component" value="Unassembled WGS sequence"/>
</dbReference>
<feature type="domain" description="DUF4142" evidence="2">
    <location>
        <begin position="55"/>
        <end position="190"/>
    </location>
</feature>
<evidence type="ECO:0000313" key="3">
    <source>
        <dbReference type="EMBL" id="RAK53896.1"/>
    </source>
</evidence>
<dbReference type="PROSITE" id="PS51257">
    <property type="entry name" value="PROKAR_LIPOPROTEIN"/>
    <property type="match status" value="1"/>
</dbReference>
<keyword evidence="1" id="KW-0732">Signal</keyword>
<feature type="chain" id="PRO_5016333924" description="DUF4142 domain-containing protein" evidence="1">
    <location>
        <begin position="22"/>
        <end position="195"/>
    </location>
</feature>
<reference evidence="4" key="1">
    <citation type="submission" date="2018-05" db="EMBL/GenBank/DDBJ databases">
        <authorList>
            <person name="Li X."/>
        </authorList>
    </citation>
    <scope>NUCLEOTIDE SEQUENCE [LARGE SCALE GENOMIC DNA]</scope>
    <source>
        <strain evidence="4">LX32</strain>
    </source>
</reference>
<dbReference type="InterPro" id="IPR025419">
    <property type="entry name" value="DUF4142"/>
</dbReference>
<gene>
    <name evidence="3" type="ORF">DJ017_04850</name>
</gene>
<dbReference type="PANTHER" id="PTHR38593">
    <property type="entry name" value="BLR2558 PROTEIN"/>
    <property type="match status" value="1"/>
</dbReference>
<accession>A0A328AIK0</accession>
<dbReference type="InterPro" id="IPR012347">
    <property type="entry name" value="Ferritin-like"/>
</dbReference>
<dbReference type="OrthoDB" id="8005547at2"/>
<dbReference type="PANTHER" id="PTHR38593:SF1">
    <property type="entry name" value="BLR2558 PROTEIN"/>
    <property type="match status" value="1"/>
</dbReference>
<sequence>MPRRLPLLVCLLAGLAACGKAGEGAQQAAFTADRQASGRVSMVIAAAPSPPTPAADFAARAAAGDAFELQAAQAASQRAANPEVKSFAAMMLRDHGQSSDDFTKALASAGQALPAGGALDNDQQAALSELSGADPAGFDKAYMAGQVKAHRAALALTQDYAQNGDNVALKAYATQTLPVIQHHYEVASALADRLK</sequence>
<proteinExistence type="predicted"/>
<dbReference type="RefSeq" id="WP_111527647.1">
    <property type="nucleotide sequence ID" value="NZ_JBHRSG010000002.1"/>
</dbReference>
<evidence type="ECO:0000256" key="1">
    <source>
        <dbReference type="SAM" id="SignalP"/>
    </source>
</evidence>
<dbReference type="AlphaFoldDB" id="A0A328AIK0"/>
<dbReference type="Gene3D" id="1.20.1260.10">
    <property type="match status" value="1"/>
</dbReference>
<comment type="caution">
    <text evidence="3">The sequence shown here is derived from an EMBL/GenBank/DDBJ whole genome shotgun (WGS) entry which is preliminary data.</text>
</comment>
<dbReference type="Pfam" id="PF13628">
    <property type="entry name" value="DUF4142"/>
    <property type="match status" value="1"/>
</dbReference>
<name>A0A328AIK0_9CAUL</name>
<protein>
    <recommendedName>
        <fullName evidence="2">DUF4142 domain-containing protein</fullName>
    </recommendedName>
</protein>
<keyword evidence="4" id="KW-1185">Reference proteome</keyword>
<evidence type="ECO:0000259" key="2">
    <source>
        <dbReference type="Pfam" id="PF13628"/>
    </source>
</evidence>
<dbReference type="EMBL" id="QFYQ01000001">
    <property type="protein sequence ID" value="RAK53896.1"/>
    <property type="molecule type" value="Genomic_DNA"/>
</dbReference>